<feature type="region of interest" description="Disordered" evidence="1">
    <location>
        <begin position="271"/>
        <end position="306"/>
    </location>
</feature>
<keyword evidence="3" id="KW-1185">Reference proteome</keyword>
<feature type="region of interest" description="Disordered" evidence="1">
    <location>
        <begin position="225"/>
        <end position="252"/>
    </location>
</feature>
<evidence type="ECO:0000313" key="3">
    <source>
        <dbReference type="Proteomes" id="UP001497472"/>
    </source>
</evidence>
<feature type="compositionally biased region" description="Acidic residues" evidence="1">
    <location>
        <begin position="226"/>
        <end position="247"/>
    </location>
</feature>
<sequence length="401" mass="45740">MKRNFGRVQSNKPDAIFVQAQSSPGLQLYQPISCYCAFVPGRCWSSPALKRNSMSLSKEEFNKMAALHISNNSVQQVQKESEERASEEVEEMETTEDVEALEKELLNEIQEESFPSTSSINDDEEALEALEALEETHKSILAEVQEEIIQEVSHEILRATKLLSTYTLQDLSIGEELAVIQSEMLDEIEKNDDEMSIDQINALIADRKDDDMSRLCKIMVVSKIDSDDDDDDDDDYDDDDDSSDDSEASDRATVYDELFRATFENEALKETYYVEYDTEDYDSDTESSDSDDDEEEEEEEVAEVPREDVLEIENEEPYFEDIGNNSLNYYVLTIGELEDDDDDDEGYLPQGWEVNVHENGTPIYCHVPSGACTCARPLPNDILENNYELEYGYYQDSSEEA</sequence>
<dbReference type="EMBL" id="CAVLEF010000279">
    <property type="protein sequence ID" value="CAK1554821.1"/>
    <property type="molecule type" value="Genomic_DNA"/>
</dbReference>
<name>A0AAV1JZW3_9NEOP</name>
<dbReference type="Gene3D" id="2.20.70.10">
    <property type="match status" value="1"/>
</dbReference>
<evidence type="ECO:0000313" key="2">
    <source>
        <dbReference type="EMBL" id="CAK1554821.1"/>
    </source>
</evidence>
<reference evidence="2 3" key="1">
    <citation type="submission" date="2023-11" db="EMBL/GenBank/DDBJ databases">
        <authorList>
            <person name="Okamura Y."/>
        </authorList>
    </citation>
    <scope>NUCLEOTIDE SEQUENCE [LARGE SCALE GENOMIC DNA]</scope>
</reference>
<protein>
    <submittedName>
        <fullName evidence="2">Uncharacterized protein</fullName>
    </submittedName>
</protein>
<evidence type="ECO:0000256" key="1">
    <source>
        <dbReference type="SAM" id="MobiDB-lite"/>
    </source>
</evidence>
<dbReference type="AlphaFoldDB" id="A0AAV1JZW3"/>
<proteinExistence type="predicted"/>
<accession>A0AAV1JZW3</accession>
<dbReference type="Proteomes" id="UP001497472">
    <property type="component" value="Unassembled WGS sequence"/>
</dbReference>
<feature type="region of interest" description="Disordered" evidence="1">
    <location>
        <begin position="74"/>
        <end position="93"/>
    </location>
</feature>
<feature type="compositionally biased region" description="Acidic residues" evidence="1">
    <location>
        <begin position="276"/>
        <end position="302"/>
    </location>
</feature>
<gene>
    <name evidence="2" type="ORF">LNINA_LOCUS13682</name>
</gene>
<comment type="caution">
    <text evidence="2">The sequence shown here is derived from an EMBL/GenBank/DDBJ whole genome shotgun (WGS) entry which is preliminary data.</text>
</comment>
<organism evidence="2 3">
    <name type="scientific">Leptosia nina</name>
    <dbReference type="NCBI Taxonomy" id="320188"/>
    <lineage>
        <taxon>Eukaryota</taxon>
        <taxon>Metazoa</taxon>
        <taxon>Ecdysozoa</taxon>
        <taxon>Arthropoda</taxon>
        <taxon>Hexapoda</taxon>
        <taxon>Insecta</taxon>
        <taxon>Pterygota</taxon>
        <taxon>Neoptera</taxon>
        <taxon>Endopterygota</taxon>
        <taxon>Lepidoptera</taxon>
        <taxon>Glossata</taxon>
        <taxon>Ditrysia</taxon>
        <taxon>Papilionoidea</taxon>
        <taxon>Pieridae</taxon>
        <taxon>Pierinae</taxon>
        <taxon>Leptosia</taxon>
    </lineage>
</organism>